<proteinExistence type="predicted"/>
<protein>
    <submittedName>
        <fullName evidence="1">Uncharacterized protein</fullName>
    </submittedName>
</protein>
<dbReference type="eggNOG" id="arCOG04326">
    <property type="taxonomic scope" value="Archaea"/>
</dbReference>
<dbReference type="RefSeq" id="WP_011838675.1">
    <property type="nucleotide sequence ID" value="NC_009033.1"/>
</dbReference>
<name>A3DLH4_STAMF</name>
<evidence type="ECO:0000313" key="1">
    <source>
        <dbReference type="EMBL" id="ABN69484.1"/>
    </source>
</evidence>
<accession>A3DLH4</accession>
<gene>
    <name evidence="1" type="ordered locus">Smar_0372</name>
</gene>
<reference evidence="1 2" key="2">
    <citation type="journal article" date="2009" name="Stand. Genomic Sci.">
        <title>Complete genome sequence of Staphylothermus marinus Stetter and Fiala 1986 type strain F1.</title>
        <authorList>
            <person name="Anderson I.J."/>
            <person name="Sun H."/>
            <person name="Lapidus A."/>
            <person name="Copeland A."/>
            <person name="Glavina Del Rio T."/>
            <person name="Tice H."/>
            <person name="Dalin E."/>
            <person name="Lucas S."/>
            <person name="Barry K."/>
            <person name="Land M."/>
            <person name="Richardson P."/>
            <person name="Huber H."/>
            <person name="Kyrpides N.C."/>
        </authorList>
    </citation>
    <scope>NUCLEOTIDE SEQUENCE [LARGE SCALE GENOMIC DNA]</scope>
    <source>
        <strain evidence="2">ATCC 43588 / DSM 3639 / JCM 9404 / F1</strain>
    </source>
</reference>
<dbReference type="EMBL" id="CP000575">
    <property type="protein sequence ID" value="ABN69484.1"/>
    <property type="molecule type" value="Genomic_DNA"/>
</dbReference>
<reference evidence="2" key="1">
    <citation type="journal article" date="2009" name="BMC Genomics">
        <title>The complete genome sequence of Staphylothermus marinus reveals differences in sulfur metabolism among heterotrophic Crenarchaeota.</title>
        <authorList>
            <person name="Anderson I.J."/>
            <person name="Dharmarajan L."/>
            <person name="Rodriguez J."/>
            <person name="Hooper S."/>
            <person name="Porat I."/>
            <person name="Ulrich L.E."/>
            <person name="Elkins J.G."/>
            <person name="Mavromatis K."/>
            <person name="Sun H."/>
            <person name="Land M."/>
            <person name="Lapidus A."/>
            <person name="Lucas S."/>
            <person name="Barry K."/>
            <person name="Huber H."/>
            <person name="Zhulin I.B."/>
            <person name="Whitman W.B."/>
            <person name="Mukhopadhyay B."/>
            <person name="Woese C."/>
            <person name="Bristow J."/>
            <person name="Kyrpides N."/>
        </authorList>
    </citation>
    <scope>NUCLEOTIDE SEQUENCE [LARGE SCALE GENOMIC DNA]</scope>
    <source>
        <strain evidence="2">ATCC 43588 / DSM 3639 / JCM 9404 / F1</strain>
    </source>
</reference>
<sequence length="112" mass="13101">MKHKIKLEITVNNDSMQCIAEYHPRGYMRAKNDHLDISPECKILNTLYMLAKKRGVSLKCLNRNNCVSIIVPEINYEAILCVQDYRVKCRDKVYLMITRRGNLYIPVKLIKA</sequence>
<organism evidence="1 2">
    <name type="scientific">Staphylothermus marinus (strain ATCC 43588 / DSM 3639 / JCM 9404 / F1)</name>
    <dbReference type="NCBI Taxonomy" id="399550"/>
    <lineage>
        <taxon>Archaea</taxon>
        <taxon>Thermoproteota</taxon>
        <taxon>Thermoprotei</taxon>
        <taxon>Desulfurococcales</taxon>
        <taxon>Desulfurococcaceae</taxon>
        <taxon>Staphylothermus</taxon>
    </lineage>
</organism>
<evidence type="ECO:0000313" key="2">
    <source>
        <dbReference type="Proteomes" id="UP000000254"/>
    </source>
</evidence>
<dbReference type="GeneID" id="4907388"/>
<dbReference type="OrthoDB" id="373529at2157"/>
<dbReference type="HOGENOM" id="CLU_2140311_0_0_2"/>
<dbReference type="KEGG" id="smr:Smar_0372"/>
<dbReference type="Proteomes" id="UP000000254">
    <property type="component" value="Chromosome"/>
</dbReference>
<keyword evidence="2" id="KW-1185">Reference proteome</keyword>
<dbReference type="STRING" id="399550.Smar_0372"/>
<dbReference type="AlphaFoldDB" id="A3DLH4"/>